<feature type="compositionally biased region" description="Polar residues" evidence="3">
    <location>
        <begin position="478"/>
        <end position="489"/>
    </location>
</feature>
<feature type="region of interest" description="Disordered" evidence="3">
    <location>
        <begin position="1092"/>
        <end position="1150"/>
    </location>
</feature>
<feature type="compositionally biased region" description="Polar residues" evidence="3">
    <location>
        <begin position="16"/>
        <end position="40"/>
    </location>
</feature>
<proteinExistence type="predicted"/>
<gene>
    <name evidence="5" type="ORF">SSS_5361</name>
</gene>
<dbReference type="InterPro" id="IPR022164">
    <property type="entry name" value="Kinesin-like"/>
</dbReference>
<dbReference type="Gene3D" id="1.10.472.80">
    <property type="entry name" value="Ypt/Rab-GAP domain of gyp1p, domain 3"/>
    <property type="match status" value="1"/>
</dbReference>
<feature type="region of interest" description="Disordered" evidence="3">
    <location>
        <begin position="1165"/>
        <end position="1184"/>
    </location>
</feature>
<dbReference type="SUPFAM" id="SSF47923">
    <property type="entry name" value="Ypt/Rab-GAP domain of gyp1p"/>
    <property type="match status" value="2"/>
</dbReference>
<dbReference type="AlphaFoldDB" id="A0A834RHU3"/>
<dbReference type="Pfam" id="PF00566">
    <property type="entry name" value="RabGAP-TBC"/>
    <property type="match status" value="1"/>
</dbReference>
<dbReference type="GO" id="GO:0031267">
    <property type="term" value="F:small GTPase binding"/>
    <property type="evidence" value="ECO:0007669"/>
    <property type="project" value="TreeGrafter"/>
</dbReference>
<reference evidence="7" key="1">
    <citation type="journal article" date="2020" name="PLoS Negl. Trop. Dis.">
        <title>High-quality nuclear genome for Sarcoptes scabiei-A critical resource for a neglected parasite.</title>
        <authorList>
            <person name="Korhonen P.K."/>
            <person name="Gasser R.B."/>
            <person name="Ma G."/>
            <person name="Wang T."/>
            <person name="Stroehlein A.J."/>
            <person name="Young N.D."/>
            <person name="Ang C.S."/>
            <person name="Fernando D.D."/>
            <person name="Lu H.C."/>
            <person name="Taylor S."/>
            <person name="Reynolds S.L."/>
            <person name="Mofiz E."/>
            <person name="Najaraj S.H."/>
            <person name="Gowda H."/>
            <person name="Madugundu A."/>
            <person name="Renuse S."/>
            <person name="Holt D."/>
            <person name="Pandey A."/>
            <person name="Papenfuss A.T."/>
            <person name="Fischer K."/>
        </authorList>
    </citation>
    <scope>NUCLEOTIDE SEQUENCE [LARGE SCALE GENOMIC DNA]</scope>
</reference>
<sequence length="1184" mass="138650">MEFKENKLKSNHSKTSEQSSAIEKSTTIDASNDHPLSNDSIQKNSQTIQMSLQHKISAELLGIRFLKNDRQTFENEVERSMNQLVQRKLIDRNGHKSFIPKVLINVPDKVEDFVEILFSDQLNPEQIDDFIHQIKSWNEDFLNQPFENIDQNFFDRFLKNSIKIAVNQVFLYRGQLKSPVENCLTLATIFHPSQEANIKQPNRYQQCLILFFQQSNQITELLNIFRHLHRVSNSFQPISSNVVVSRANEYKVIINADLEIQEELIEGKFQSALREKDYFRLRTKVDKKIIINLQQDLIHHSFPIIRVEKCFGMLLSQGRNVSPNQMAAIGLSSMSSSIPNPETIPHQQQWQIVANWIPAELDSDHLNTETPRNSKIFFTIALDLIFESIEEPIRFIFESKAKIVPASISTTEKLWKNIANLSKHSQRCMQENFNLIIRQRPDLHGRIIYEVLSCLSSTQIAMQKQRLSSQLNTNKIVESSQTSEAAISNQEDDDTETSFEDDDEPLQSGSGEVSKNCSENQLQAWRSIMEQWHNDNLAIRPKKLATFIRREGIPQALRPEVWQLLSKANEIEDKILPKYKLLIMQESQYESIILRDISRTFTAHEKFRDPGQEQESLFRICKAYSNYDAEIGYCQGLSYLVAALLLTMPEEQAFCVLIQIMYRYGLRDLFKSGLENLHCKFYELERLLDEQLPELFCHFADLHIEAHMYASQWFLTLYTTKFPLNMVFMIIDLFLLDEMNVLLQIAMSLLQMSKNDLLALDFEGVLKYFRITLPKLYRTDDAAKELIRNAIKINVKRVKKYQSQYREWREKNRDPFEILQTENKRLMQTVARLEQENDDLAQEMLNLCQSKIKMKTDVDRAEEKSDTLNLLLLQTRTHLVDSEEERKQLAEEIKNLKDMCRKEMDRYEIDKRNDRKIIEEYKNICKNYQAKLENEKIVFDTKIDSFIKTIQDCEECRKKIENILGDDSDRKDLQKTLSNDENSNDNNLTNSRVPNLNWKNFSPPSIDSEEFSELSKKIQDLESELIKTKIALAESENRYGQIVGKLHTTSSELNLLKAQNDEQRAVHSNTWFSKTLSSLRDVTTNKYTQLNNHHQHHQQSQHQNSNNSQQNYSMRSSNSIASGINEESEGDHHHHLQQQQQQQQNESDRFKHRNSEVLNEYQLDHHHHHHHPSFLRRNSSQSDH</sequence>
<feature type="coiled-coil region" evidence="2">
    <location>
        <begin position="816"/>
        <end position="938"/>
    </location>
</feature>
<dbReference type="PANTHER" id="PTHR47219:SF9">
    <property type="entry name" value="GTPASE ACTIVATING PROTEIN AND CENTROSOME-ASSOCIATED, ISOFORM B"/>
    <property type="match status" value="1"/>
</dbReference>
<dbReference type="GO" id="GO:0005096">
    <property type="term" value="F:GTPase activator activity"/>
    <property type="evidence" value="ECO:0007669"/>
    <property type="project" value="UniProtKB-KW"/>
</dbReference>
<evidence type="ECO:0000313" key="5">
    <source>
        <dbReference type="EMBL" id="KAF7496131.1"/>
    </source>
</evidence>
<reference evidence="6" key="3">
    <citation type="submission" date="2022-06" db="UniProtKB">
        <authorList>
            <consortium name="EnsemblMetazoa"/>
        </authorList>
    </citation>
    <scope>IDENTIFICATION</scope>
</reference>
<dbReference type="OrthoDB" id="295078at2759"/>
<dbReference type="Gene3D" id="1.10.10.750">
    <property type="entry name" value="Ypt/Rab-GAP domain of gyp1p, domain 1"/>
    <property type="match status" value="1"/>
</dbReference>
<dbReference type="Proteomes" id="UP000070412">
    <property type="component" value="Unassembled WGS sequence"/>
</dbReference>
<evidence type="ECO:0000256" key="1">
    <source>
        <dbReference type="ARBA" id="ARBA00022468"/>
    </source>
</evidence>
<feature type="compositionally biased region" description="Low complexity" evidence="3">
    <location>
        <begin position="976"/>
        <end position="990"/>
    </location>
</feature>
<dbReference type="EnsemblMetazoa" id="SSS_5361s_mrna">
    <property type="protein sequence ID" value="KAF7496131.1"/>
    <property type="gene ID" value="SSS_5361"/>
</dbReference>
<keyword evidence="7" id="KW-1185">Reference proteome</keyword>
<dbReference type="InterPro" id="IPR035969">
    <property type="entry name" value="Rab-GAP_TBC_sf"/>
</dbReference>
<keyword evidence="2" id="KW-0175">Coiled coil</keyword>
<evidence type="ECO:0000256" key="3">
    <source>
        <dbReference type="SAM" id="MobiDB-lite"/>
    </source>
</evidence>
<organism evidence="5">
    <name type="scientific">Sarcoptes scabiei</name>
    <name type="common">Itch mite</name>
    <name type="synonym">Acarus scabiei</name>
    <dbReference type="NCBI Taxonomy" id="52283"/>
    <lineage>
        <taxon>Eukaryota</taxon>
        <taxon>Metazoa</taxon>
        <taxon>Ecdysozoa</taxon>
        <taxon>Arthropoda</taxon>
        <taxon>Chelicerata</taxon>
        <taxon>Arachnida</taxon>
        <taxon>Acari</taxon>
        <taxon>Acariformes</taxon>
        <taxon>Sarcoptiformes</taxon>
        <taxon>Astigmata</taxon>
        <taxon>Psoroptidia</taxon>
        <taxon>Sarcoptoidea</taxon>
        <taxon>Sarcoptidae</taxon>
        <taxon>Sarcoptinae</taxon>
        <taxon>Sarcoptes</taxon>
    </lineage>
</organism>
<dbReference type="FunFam" id="1.10.8.270:FF:000001">
    <property type="entry name" value="TBC1 domain family member 1"/>
    <property type="match status" value="1"/>
</dbReference>
<feature type="compositionally biased region" description="Acidic residues" evidence="3">
    <location>
        <begin position="490"/>
        <end position="505"/>
    </location>
</feature>
<feature type="compositionally biased region" description="Low complexity" evidence="3">
    <location>
        <begin position="1100"/>
        <end position="1119"/>
    </location>
</feature>
<dbReference type="PROSITE" id="PS50086">
    <property type="entry name" value="TBC_RABGAP"/>
    <property type="match status" value="1"/>
</dbReference>
<feature type="region of interest" description="Disordered" evidence="3">
    <location>
        <begin position="970"/>
        <end position="999"/>
    </location>
</feature>
<dbReference type="FunFam" id="1.10.472.80:FF:000027">
    <property type="entry name" value="GTPase activating protein (Evi5)"/>
    <property type="match status" value="1"/>
</dbReference>
<dbReference type="InterPro" id="IPR050302">
    <property type="entry name" value="Rab_GAP_TBC_domain"/>
</dbReference>
<evidence type="ECO:0000256" key="2">
    <source>
        <dbReference type="SAM" id="Coils"/>
    </source>
</evidence>
<evidence type="ECO:0000259" key="4">
    <source>
        <dbReference type="PROSITE" id="PS50086"/>
    </source>
</evidence>
<feature type="compositionally biased region" description="Polar residues" evidence="3">
    <location>
        <begin position="507"/>
        <end position="516"/>
    </location>
</feature>
<feature type="compositionally biased region" description="Basic residues" evidence="3">
    <location>
        <begin position="1165"/>
        <end position="1174"/>
    </location>
</feature>
<reference evidence="5" key="2">
    <citation type="submission" date="2020-01" db="EMBL/GenBank/DDBJ databases">
        <authorList>
            <person name="Korhonen P.K.K."/>
            <person name="Guangxu M.G."/>
            <person name="Wang T.W."/>
            <person name="Stroehlein A.J.S."/>
            <person name="Young N.D."/>
            <person name="Ang C.-S.A."/>
            <person name="Fernando D.W.F."/>
            <person name="Lu H.L."/>
            <person name="Taylor S.T."/>
            <person name="Ehtesham M.E.M."/>
            <person name="Najaraj S.H.N."/>
            <person name="Harsha G.H.G."/>
            <person name="Madugundu A.M."/>
            <person name="Renuse S.R."/>
            <person name="Holt D.H."/>
            <person name="Pandey A.P."/>
            <person name="Papenfuss A.P."/>
            <person name="Gasser R.B.G."/>
            <person name="Fischer K.F."/>
        </authorList>
    </citation>
    <scope>NUCLEOTIDE SEQUENCE</scope>
    <source>
        <strain evidence="5">SSS_KF_BRIS2020</strain>
    </source>
</reference>
<dbReference type="EMBL" id="WVUK01000038">
    <property type="protein sequence ID" value="KAF7496131.1"/>
    <property type="molecule type" value="Genomic_DNA"/>
</dbReference>
<protein>
    <submittedName>
        <fullName evidence="5">Rab GTPase-activating protein 1</fullName>
    </submittedName>
</protein>
<keyword evidence="1" id="KW-0343">GTPase activation</keyword>
<name>A0A834RHU3_SARSC</name>
<dbReference type="Gene3D" id="1.10.8.270">
    <property type="entry name" value="putative rabgap domain of human tbc1 domain family member 14 like domains"/>
    <property type="match status" value="1"/>
</dbReference>
<feature type="domain" description="Rab-GAP TBC" evidence="4">
    <location>
        <begin position="552"/>
        <end position="738"/>
    </location>
</feature>
<evidence type="ECO:0000313" key="7">
    <source>
        <dbReference type="Proteomes" id="UP000070412"/>
    </source>
</evidence>
<dbReference type="InterPro" id="IPR000195">
    <property type="entry name" value="Rab-GAP-TBC_dom"/>
</dbReference>
<dbReference type="PANTHER" id="PTHR47219">
    <property type="entry name" value="RAB GTPASE-ACTIVATING PROTEIN 1-LIKE"/>
    <property type="match status" value="1"/>
</dbReference>
<evidence type="ECO:0000313" key="6">
    <source>
        <dbReference type="EnsemblMetazoa" id="KAF7496131.1"/>
    </source>
</evidence>
<accession>A0A834RHU3</accession>
<dbReference type="SMART" id="SM00164">
    <property type="entry name" value="TBC"/>
    <property type="match status" value="1"/>
</dbReference>
<dbReference type="Pfam" id="PF12473">
    <property type="entry name" value="DUF3694"/>
    <property type="match status" value="1"/>
</dbReference>
<feature type="region of interest" description="Disordered" evidence="3">
    <location>
        <begin position="478"/>
        <end position="516"/>
    </location>
</feature>
<feature type="region of interest" description="Disordered" evidence="3">
    <location>
        <begin position="1"/>
        <end position="40"/>
    </location>
</feature>
<feature type="coiled-coil region" evidence="2">
    <location>
        <begin position="1011"/>
        <end position="1038"/>
    </location>
</feature>